<accession>A0AAV7TV89</accession>
<keyword evidence="2" id="KW-1185">Reference proteome</keyword>
<sequence length="95" mass="10452">MTSLGIGRRGFVPVSPWRGLCTERRSPLQAFLSAELRGLRLQVNRAPGQRVRGPVTFLGRAASYSDIAGMLRGAGENVHEGNTCMREKEKQKALQ</sequence>
<organism evidence="1 2">
    <name type="scientific">Pleurodeles waltl</name>
    <name type="common">Iberian ribbed newt</name>
    <dbReference type="NCBI Taxonomy" id="8319"/>
    <lineage>
        <taxon>Eukaryota</taxon>
        <taxon>Metazoa</taxon>
        <taxon>Chordata</taxon>
        <taxon>Craniata</taxon>
        <taxon>Vertebrata</taxon>
        <taxon>Euteleostomi</taxon>
        <taxon>Amphibia</taxon>
        <taxon>Batrachia</taxon>
        <taxon>Caudata</taxon>
        <taxon>Salamandroidea</taxon>
        <taxon>Salamandridae</taxon>
        <taxon>Pleurodelinae</taxon>
        <taxon>Pleurodeles</taxon>
    </lineage>
</organism>
<dbReference type="AlphaFoldDB" id="A0AAV7TV89"/>
<name>A0AAV7TV89_PLEWA</name>
<reference evidence="1" key="1">
    <citation type="journal article" date="2022" name="bioRxiv">
        <title>Sequencing and chromosome-scale assembly of the giantPleurodeles waltlgenome.</title>
        <authorList>
            <person name="Brown T."/>
            <person name="Elewa A."/>
            <person name="Iarovenko S."/>
            <person name="Subramanian E."/>
            <person name="Araus A.J."/>
            <person name="Petzold A."/>
            <person name="Susuki M."/>
            <person name="Suzuki K.-i.T."/>
            <person name="Hayashi T."/>
            <person name="Toyoda A."/>
            <person name="Oliveira C."/>
            <person name="Osipova E."/>
            <person name="Leigh N.D."/>
            <person name="Simon A."/>
            <person name="Yun M.H."/>
        </authorList>
    </citation>
    <scope>NUCLEOTIDE SEQUENCE</scope>
    <source>
        <strain evidence="1">20211129_DDA</strain>
        <tissue evidence="1">Liver</tissue>
    </source>
</reference>
<evidence type="ECO:0000313" key="2">
    <source>
        <dbReference type="Proteomes" id="UP001066276"/>
    </source>
</evidence>
<dbReference type="Proteomes" id="UP001066276">
    <property type="component" value="Chromosome 3_2"/>
</dbReference>
<comment type="caution">
    <text evidence="1">The sequence shown here is derived from an EMBL/GenBank/DDBJ whole genome shotgun (WGS) entry which is preliminary data.</text>
</comment>
<proteinExistence type="predicted"/>
<evidence type="ECO:0000313" key="1">
    <source>
        <dbReference type="EMBL" id="KAJ1180562.1"/>
    </source>
</evidence>
<protein>
    <submittedName>
        <fullName evidence="1">Uncharacterized protein</fullName>
    </submittedName>
</protein>
<gene>
    <name evidence="1" type="ORF">NDU88_005783</name>
</gene>
<dbReference type="EMBL" id="JANPWB010000006">
    <property type="protein sequence ID" value="KAJ1180562.1"/>
    <property type="molecule type" value="Genomic_DNA"/>
</dbReference>